<dbReference type="RefSeq" id="XP_022302990.1">
    <property type="nucleotide sequence ID" value="XM_022447282.1"/>
</dbReference>
<proteinExistence type="predicted"/>
<dbReference type="Proteomes" id="UP000694844">
    <property type="component" value="Chromosome 8"/>
</dbReference>
<dbReference type="InterPro" id="IPR000073">
    <property type="entry name" value="AB_hydrolase_1"/>
</dbReference>
<evidence type="ECO:0000313" key="3">
    <source>
        <dbReference type="RefSeq" id="XP_022302642.1"/>
    </source>
</evidence>
<sequence length="281" mass="32191">MSVHSETKFITSKDGKKIFCKHWFSDENARALIFLCHGLGEHCLWYDDLAEALVKNGFYVFAHDHVGHGQSEGTHNHVDDFMEYTSVIFQHCNEVKEKHQELRLFIFGHSMGGAITLLTATSQPGFFSGVITSGPAIFATPGPMVSVKIFVGKILARMFPLFKISNISSRHISRDEEQVKKYEDDPMVHPYIRVKWGAAWIECVKKLEERMPSIEFPFLALHGDADSLCDFQGSQTLYDKAKSEDKELKIYKGFYHALLLEPEEDRKSVLNDILDWLKQRM</sequence>
<reference evidence="3 4" key="1">
    <citation type="submission" date="2025-04" db="UniProtKB">
        <authorList>
            <consortium name="RefSeq"/>
        </authorList>
    </citation>
    <scope>IDENTIFICATION</scope>
    <source>
        <tissue evidence="3 4">Whole sample</tissue>
    </source>
</reference>
<dbReference type="FunFam" id="3.40.50.1820:FF:000117">
    <property type="entry name" value="Monoglyceride lipase, putative"/>
    <property type="match status" value="1"/>
</dbReference>
<dbReference type="KEGG" id="cvn:111110436"/>
<gene>
    <name evidence="3" type="primary">LOC111110436</name>
    <name evidence="4" type="synonym">LOC111110678</name>
</gene>
<dbReference type="SUPFAM" id="SSF53474">
    <property type="entry name" value="alpha/beta-Hydrolases"/>
    <property type="match status" value="1"/>
</dbReference>
<accession>A0A8B8BGZ5</accession>
<dbReference type="PANTHER" id="PTHR11614">
    <property type="entry name" value="PHOSPHOLIPASE-RELATED"/>
    <property type="match status" value="1"/>
</dbReference>
<organism evidence="2 3">
    <name type="scientific">Crassostrea virginica</name>
    <name type="common">Eastern oyster</name>
    <dbReference type="NCBI Taxonomy" id="6565"/>
    <lineage>
        <taxon>Eukaryota</taxon>
        <taxon>Metazoa</taxon>
        <taxon>Spiralia</taxon>
        <taxon>Lophotrochozoa</taxon>
        <taxon>Mollusca</taxon>
        <taxon>Bivalvia</taxon>
        <taxon>Autobranchia</taxon>
        <taxon>Pteriomorphia</taxon>
        <taxon>Ostreida</taxon>
        <taxon>Ostreoidea</taxon>
        <taxon>Ostreidae</taxon>
        <taxon>Crassostrea</taxon>
    </lineage>
</organism>
<feature type="domain" description="Serine aminopeptidase S33" evidence="1">
    <location>
        <begin position="28"/>
        <end position="263"/>
    </location>
</feature>
<name>A0A8B8BGZ5_CRAVI</name>
<dbReference type="GeneID" id="111110436"/>
<dbReference type="KEGG" id="cvn:111110678"/>
<evidence type="ECO:0000259" key="1">
    <source>
        <dbReference type="Pfam" id="PF12146"/>
    </source>
</evidence>
<dbReference type="InterPro" id="IPR029058">
    <property type="entry name" value="AB_hydrolase_fold"/>
</dbReference>
<dbReference type="InterPro" id="IPR051044">
    <property type="entry name" value="MAG_DAG_Lipase"/>
</dbReference>
<evidence type="ECO:0000313" key="2">
    <source>
        <dbReference type="Proteomes" id="UP000694844"/>
    </source>
</evidence>
<keyword evidence="2" id="KW-1185">Reference proteome</keyword>
<dbReference type="AlphaFoldDB" id="A0A8B8BGZ5"/>
<dbReference type="Pfam" id="PF12146">
    <property type="entry name" value="Hydrolase_4"/>
    <property type="match status" value="1"/>
</dbReference>
<dbReference type="InterPro" id="IPR022742">
    <property type="entry name" value="Hydrolase_4"/>
</dbReference>
<evidence type="ECO:0000313" key="4">
    <source>
        <dbReference type="RefSeq" id="XP_022302990.1"/>
    </source>
</evidence>
<dbReference type="Gene3D" id="3.40.50.1820">
    <property type="entry name" value="alpha/beta hydrolase"/>
    <property type="match status" value="1"/>
</dbReference>
<protein>
    <submittedName>
        <fullName evidence="3 4">Monoglyceride lipase-like</fullName>
    </submittedName>
</protein>
<dbReference type="RefSeq" id="XP_022302642.1">
    <property type="nucleotide sequence ID" value="XM_022446934.1"/>
</dbReference>
<dbReference type="PRINTS" id="PR00111">
    <property type="entry name" value="ABHYDROLASE"/>
</dbReference>
<dbReference type="OrthoDB" id="2498029at2759"/>